<dbReference type="PANTHER" id="PTHR28650">
    <property type="entry name" value="PHOSPHATIDYLINOSITOL-GLYCAN BIOSYNTHESIS CLASS X PROTEIN"/>
    <property type="match status" value="1"/>
</dbReference>
<keyword evidence="4 10" id="KW-0337">GPI-anchor biosynthesis</keyword>
<dbReference type="SMART" id="SM00780">
    <property type="entry name" value="PIG-X"/>
    <property type="match status" value="1"/>
</dbReference>
<feature type="signal peptide" evidence="10">
    <location>
        <begin position="1"/>
        <end position="23"/>
    </location>
</feature>
<evidence type="ECO:0000256" key="9">
    <source>
        <dbReference type="ARBA" id="ARBA00023180"/>
    </source>
</evidence>
<dbReference type="PANTHER" id="PTHR28650:SF1">
    <property type="entry name" value="PHOSPHATIDYLINOSITOL-GLYCAN BIOSYNTHESIS CLASS X PROTEIN"/>
    <property type="match status" value="1"/>
</dbReference>
<dbReference type="RefSeq" id="XP_028032742.1">
    <property type="nucleotide sequence ID" value="XM_028176941.1"/>
</dbReference>
<feature type="chain" id="PRO_5027144158" description="Phosphatidylinositol-glycan biosynthesis class X protein" evidence="10">
    <location>
        <begin position="24"/>
        <end position="246"/>
    </location>
</feature>
<dbReference type="GO" id="GO:0006506">
    <property type="term" value="P:GPI anchor biosynthetic process"/>
    <property type="evidence" value="ECO:0007669"/>
    <property type="project" value="UniProtKB-UniPathway"/>
</dbReference>
<evidence type="ECO:0000256" key="10">
    <source>
        <dbReference type="RuleBase" id="RU366056"/>
    </source>
</evidence>
<dbReference type="AlphaFoldDB" id="A0A6J2JV15"/>
<evidence type="ECO:0000256" key="4">
    <source>
        <dbReference type="ARBA" id="ARBA00022502"/>
    </source>
</evidence>
<keyword evidence="7 10" id="KW-1133">Transmembrane helix</keyword>
<evidence type="ECO:0000256" key="1">
    <source>
        <dbReference type="ARBA" id="ARBA00004389"/>
    </source>
</evidence>
<comment type="function">
    <text evidence="10">Stabilizing subunit of the glycosylphosphatidylinositol-mannosyltransferase I complex which catalyzes the transfer of the first mannose, via an alpha-1,4 bond from a dolichol-phosphate-mannose (Dol-P-Man) to the glucosaminyl acyl phosphatidylinositol (GlcN-(acyl)PI) intermediate to generate alpha-D-Man-(1-&gt;4)-alpha-D-GlcN-(1-&gt;6)-(1-radyl,2-acyl-sn-glycero-3-phospho)-2-acyl-inositol and participates in the sixth step of the glycosylphosphatidylinositol-anchor biosynthesis. Probably acts by stabilizing the mannosyltransferase PIGM.</text>
</comment>
<keyword evidence="9" id="KW-0325">Glycoprotein</keyword>
<evidence type="ECO:0000256" key="5">
    <source>
        <dbReference type="ARBA" id="ARBA00022692"/>
    </source>
</evidence>
<dbReference type="InterPro" id="IPR040039">
    <property type="entry name" value="PIGX"/>
</dbReference>
<reference evidence="12" key="1">
    <citation type="submission" date="2025-08" db="UniProtKB">
        <authorList>
            <consortium name="RefSeq"/>
        </authorList>
    </citation>
    <scope>IDENTIFICATION</scope>
    <source>
        <tissue evidence="12">Silk gland</tissue>
    </source>
</reference>
<dbReference type="OrthoDB" id="5546453at2759"/>
<evidence type="ECO:0000256" key="2">
    <source>
        <dbReference type="ARBA" id="ARBA00004687"/>
    </source>
</evidence>
<evidence type="ECO:0000256" key="3">
    <source>
        <dbReference type="ARBA" id="ARBA00010345"/>
    </source>
</evidence>
<evidence type="ECO:0000256" key="7">
    <source>
        <dbReference type="ARBA" id="ARBA00022989"/>
    </source>
</evidence>
<feature type="transmembrane region" description="Helical" evidence="10">
    <location>
        <begin position="211"/>
        <end position="233"/>
    </location>
</feature>
<dbReference type="GO" id="GO:0005789">
    <property type="term" value="C:endoplasmic reticulum membrane"/>
    <property type="evidence" value="ECO:0007669"/>
    <property type="project" value="UniProtKB-SubCell"/>
</dbReference>
<evidence type="ECO:0000313" key="11">
    <source>
        <dbReference type="Proteomes" id="UP000504629"/>
    </source>
</evidence>
<comment type="subcellular location">
    <subcellularLocation>
        <location evidence="1 10">Endoplasmic reticulum membrane</location>
        <topology evidence="1 10">Single-pass membrane protein</topology>
    </subcellularLocation>
</comment>
<protein>
    <recommendedName>
        <fullName evidence="10">Phosphatidylinositol-glycan biosynthesis class X protein</fullName>
    </recommendedName>
</protein>
<evidence type="ECO:0000256" key="8">
    <source>
        <dbReference type="ARBA" id="ARBA00023136"/>
    </source>
</evidence>
<name>A0A6J2JV15_BOMMA</name>
<comment type="pathway">
    <text evidence="2 10">Glycolipid biosynthesis; glycosylphosphatidylinositol-anchor biosynthesis.</text>
</comment>
<dbReference type="InterPro" id="IPR013233">
    <property type="entry name" value="PIG-X/PBN1"/>
</dbReference>
<gene>
    <name evidence="12" type="primary">LOC114244970</name>
</gene>
<evidence type="ECO:0000313" key="12">
    <source>
        <dbReference type="RefSeq" id="XP_028032742.1"/>
    </source>
</evidence>
<dbReference type="UniPathway" id="UPA00196"/>
<keyword evidence="8 10" id="KW-0472">Membrane</keyword>
<proteinExistence type="inferred from homology"/>
<keyword evidence="10" id="KW-0732">Signal</keyword>
<comment type="similarity">
    <text evidence="3 10">Belongs to the PIGX family.</text>
</comment>
<dbReference type="Proteomes" id="UP000504629">
    <property type="component" value="Unplaced"/>
</dbReference>
<organism evidence="11 12">
    <name type="scientific">Bombyx mandarina</name>
    <name type="common">Wild silk moth</name>
    <name type="synonym">Wild silkworm</name>
    <dbReference type="NCBI Taxonomy" id="7092"/>
    <lineage>
        <taxon>Eukaryota</taxon>
        <taxon>Metazoa</taxon>
        <taxon>Ecdysozoa</taxon>
        <taxon>Arthropoda</taxon>
        <taxon>Hexapoda</taxon>
        <taxon>Insecta</taxon>
        <taxon>Pterygota</taxon>
        <taxon>Neoptera</taxon>
        <taxon>Endopterygota</taxon>
        <taxon>Lepidoptera</taxon>
        <taxon>Glossata</taxon>
        <taxon>Ditrysia</taxon>
        <taxon>Bombycoidea</taxon>
        <taxon>Bombycidae</taxon>
        <taxon>Bombycinae</taxon>
        <taxon>Bombyx</taxon>
    </lineage>
</organism>
<dbReference type="GeneID" id="114244970"/>
<sequence length="246" mass="28060">MLTNIFSFRICIVVFVAIKVFSASKCDYDVKIAQILINDGYHRNLTYHIIFNEDSESKGIYNGCRIGLDQYLPAGVFVNPNELNEFNRLERLNAFPRGRVNIELPTEEAEPINVFIISELTDDEIQMWLPVHARYHESVSGGGMVQYDIGPPKMYLYCADRRLDVCDRSVSPSVTLTCNGGVKMCSWRDIPYTVLTDPLVWRVPVGNSNHFYIIGIGTAFAIMVGTTMVIRAMHDHILKHRRLIIR</sequence>
<keyword evidence="6 10" id="KW-0256">Endoplasmic reticulum</keyword>
<evidence type="ECO:0000256" key="6">
    <source>
        <dbReference type="ARBA" id="ARBA00022824"/>
    </source>
</evidence>
<keyword evidence="11" id="KW-1185">Reference proteome</keyword>
<accession>A0A6J2JV15</accession>
<dbReference type="Pfam" id="PF08320">
    <property type="entry name" value="PIG-X"/>
    <property type="match status" value="1"/>
</dbReference>
<dbReference type="CTD" id="246580"/>
<keyword evidence="5 10" id="KW-0812">Transmembrane</keyword>